<dbReference type="CDD" id="cd05167">
    <property type="entry name" value="PI4Kc_III_alpha"/>
    <property type="match status" value="1"/>
</dbReference>
<sequence>MDCLELNIHQRILSDIASKEPEINSPSVKSLSSRALTRFGSPEETGNDTERVYMSATRAHCNIAFGDLVMHFPDPQISTSIETLMPVLVGMLEDVPFIDFDKSLSWIDWALPDQVVFSVISALLRVTNEHPACSDEATSAIFSFVSRTIDQIETSTPLDVLTQLMPSLHGFYRAISSTAYSWTLEQWRTLTLLLQRLCSSNIIDRLNHLLVDILQKEQLEADTLRHVQTFVTRYVAQGRPLSGYFMVCCVLETEWTVLAQVLAPPTSTKGPVVEAAAANKAWHSLTRNAAQELDIDNEDTRIVLKDTIKYAMQCFTDLLVQIEDMESEPSLDTYAWETVSESLKLASICSLALRELDDQLYNRILLLLSMESPISDNLTQEAALKATTVLVRSFPGIASNMVGHLRRFVTSPLPFFEYGFASENRAPPPLSAAAKCLALCIRLAPGDDLIMSNMYSLLNYIAATSKDIYDMNKPNIHGHGIGMGAGQNNPYSLETGLRGLSDDEKRSVGISTISAVTRLALEFDMEEVTRLTISMLLQRLPSAEPTVEAAIAYNLVDLALTAPRSSFSDIIKAFSTINRSANPDDPRFSNNMVLAAQTRLGQELYRRSEFYEPYLLELLTLFADKGVAIQNLKIANSQVKTDDMIEQLASLLLPIDALLAHTDFKPREESPPEIVTLFRSLWFLCILFGFTTANADEASAMDWLKPALARIAVNTPPMVVEESHDAVASDVEYNSVIRQEYATTVVSKHRNRLSSYISYRHSDIRYLSSGQVIFILTLHDIESMRSAAGFPSSLVSYFINDSLNSHLGLSACMEAVAEKVIRDSINDLNSKASRQALPSHLSAELLGLLVASTHRIAKARDIASKYLNRLITSFPSLMCDPVLVFAILEVLTLLQRACENEYIDEYSPVYVYHSDRSNITLQLSDSYQVRNDILGQTHRNANTWFELALGRAPMELRSTLQKYLSVNQSSMGTSSAELGASIAEQFGKAIGPVHRQLSSLSSLSHWKMDAAKLLSSQIAIKGYFAGEAAGVRLASREGTDKLANVPPMAAPVSEIDALKSKLKNTLEEIRGKTSKLTVHDLRRLLFRCAAALISLKQGDYELLQYLVTLPFGVATPSAISSGIEAWTWVIAEKSQLEVALMSEVLAAWSDTIRLHQGMFSKSLNYDDPFLHPSTYSPTDKETIDTGLANARKIITPHTLVLQMLFNRLQAARYHRPAVMLIIQQLVLRTARAFKTLSTHALAREARFSFLLFGFETLKSSHLDAYCENNMRECLYTVAFAWFAVRPQWSYGANRVQVNADVKVLSEFLSYLQSDSVRGPPAISSLSSARLTSSHYAERMRSLNLPLRLLTENEIFRLSVWGNPTNDSKRGADIVGSTEKTLLDAAWSTIIRTLWRLDPAIVVHLAERFKNPSVRHEVGKTVRFKASDVLDVPEALSFLLGDRLDSAISRNLKYLLLWAPVPPVIANTFFGQGFNNNPLVLQYGHRVLAQHPVELTFFYIPQVVQALRHDELGYVARFIFETAKISQLFCHQIIWNMKANCYKDDGAEIEDPMKPILDSMTDKVVMSLSGDAREFYDREFSFFNEVTSISGKLKPYIKKTKPEKKAKIDEEMAKINVDVGVYLPSNPDGVVVDIDKKSGRPLQSHAKAPFMATFKVRKEKIVVDTDPDSLLSGGIETRSEYDVWQQAIFKVGDDCRQDVLALQVIAMFKNIFTSVGLVLYLFPYRVTATAPGCGVIDVVPNATSRDEMGRAKVNDLQDFFIAKYGGQDTIGFQTARLNFIQSMAAYSVACYILQIKDRHNGNIMIDGDGHIVHIDFGFLFDIDNYALGVKFEPSSFKLNHEMVVLMGGRYSQGYQLFQSLTVKAFLAIRPHAEQIINTIQLMLETGLPSFKGEPTIKRLRDRFALHLNERQAADYMVGVIRNAHENVRSTAYDEFQRLQNGIPYK</sequence>
<evidence type="ECO:0000256" key="5">
    <source>
        <dbReference type="ARBA" id="ARBA00022741"/>
    </source>
</evidence>
<evidence type="ECO:0000256" key="6">
    <source>
        <dbReference type="ARBA" id="ARBA00022777"/>
    </source>
</evidence>
<keyword evidence="11" id="KW-1185">Reference proteome</keyword>
<dbReference type="SMART" id="SM00146">
    <property type="entry name" value="PI3Kc"/>
    <property type="match status" value="1"/>
</dbReference>
<dbReference type="InterPro" id="IPR045495">
    <property type="entry name" value="PI4K_N"/>
</dbReference>
<dbReference type="OrthoDB" id="10264149at2759"/>
<dbReference type="GO" id="GO:0005524">
    <property type="term" value="F:ATP binding"/>
    <property type="evidence" value="ECO:0007669"/>
    <property type="project" value="UniProtKB-KW"/>
</dbReference>
<dbReference type="Gene3D" id="1.10.1070.11">
    <property type="entry name" value="Phosphatidylinositol 3-/4-kinase, catalytic domain"/>
    <property type="match status" value="1"/>
</dbReference>
<keyword evidence="4" id="KW-0808">Transferase</keyword>
<dbReference type="GO" id="GO:0048015">
    <property type="term" value="P:phosphatidylinositol-mediated signaling"/>
    <property type="evidence" value="ECO:0007669"/>
    <property type="project" value="TreeGrafter"/>
</dbReference>
<gene>
    <name evidence="10" type="ORF">D9619_005894</name>
</gene>
<dbReference type="FunFam" id="1.25.40.70:FF:000011">
    <property type="entry name" value="Phosphatidylinositol 4-kinase alpha"/>
    <property type="match status" value="1"/>
</dbReference>
<dbReference type="FunFam" id="1.10.1070.11:FF:000012">
    <property type="entry name" value="Phosphatidylinositol 4-kinase alpha 1"/>
    <property type="match status" value="1"/>
</dbReference>
<feature type="domain" description="PIK helical" evidence="9">
    <location>
        <begin position="1376"/>
        <end position="1562"/>
    </location>
</feature>
<evidence type="ECO:0000259" key="8">
    <source>
        <dbReference type="PROSITE" id="PS50290"/>
    </source>
</evidence>
<dbReference type="Proteomes" id="UP000567179">
    <property type="component" value="Unassembled WGS sequence"/>
</dbReference>
<comment type="similarity">
    <text evidence="2">Belongs to the PI3/PI4-kinase family. Type III PI4K subfamily.</text>
</comment>
<evidence type="ECO:0000313" key="11">
    <source>
        <dbReference type="Proteomes" id="UP000567179"/>
    </source>
</evidence>
<dbReference type="PANTHER" id="PTHR10048:SF15">
    <property type="entry name" value="PHOSPHATIDYLINOSITOL 4-KINASE ALPHA"/>
    <property type="match status" value="1"/>
</dbReference>
<organism evidence="10 11">
    <name type="scientific">Psilocybe cf. subviscida</name>
    <dbReference type="NCBI Taxonomy" id="2480587"/>
    <lineage>
        <taxon>Eukaryota</taxon>
        <taxon>Fungi</taxon>
        <taxon>Dikarya</taxon>
        <taxon>Basidiomycota</taxon>
        <taxon>Agaricomycotina</taxon>
        <taxon>Agaricomycetes</taxon>
        <taxon>Agaricomycetidae</taxon>
        <taxon>Agaricales</taxon>
        <taxon>Agaricineae</taxon>
        <taxon>Strophariaceae</taxon>
        <taxon>Psilocybe</taxon>
    </lineage>
</organism>
<dbReference type="SUPFAM" id="SSF56112">
    <property type="entry name" value="Protein kinase-like (PK-like)"/>
    <property type="match status" value="1"/>
</dbReference>
<dbReference type="InterPro" id="IPR036940">
    <property type="entry name" value="PI3/4_kinase_cat_sf"/>
</dbReference>
<dbReference type="Gene3D" id="3.30.1010.10">
    <property type="entry name" value="Phosphatidylinositol 3-kinase Catalytic Subunit, Chain A, domain 4"/>
    <property type="match status" value="1"/>
</dbReference>
<evidence type="ECO:0000313" key="10">
    <source>
        <dbReference type="EMBL" id="KAF5331085.1"/>
    </source>
</evidence>
<dbReference type="InterPro" id="IPR015433">
    <property type="entry name" value="PI3/4_kinase"/>
</dbReference>
<dbReference type="Pfam" id="PF00613">
    <property type="entry name" value="PI3Ka"/>
    <property type="match status" value="1"/>
</dbReference>
<evidence type="ECO:0000256" key="2">
    <source>
        <dbReference type="ARBA" id="ARBA00006209"/>
    </source>
</evidence>
<dbReference type="GO" id="GO:0005886">
    <property type="term" value="C:plasma membrane"/>
    <property type="evidence" value="ECO:0007669"/>
    <property type="project" value="TreeGrafter"/>
</dbReference>
<dbReference type="PROSITE" id="PS00916">
    <property type="entry name" value="PI3_4_KINASE_2"/>
    <property type="match status" value="1"/>
</dbReference>
<dbReference type="EMBL" id="JAACJJ010000001">
    <property type="protein sequence ID" value="KAF5331085.1"/>
    <property type="molecule type" value="Genomic_DNA"/>
</dbReference>
<dbReference type="PANTHER" id="PTHR10048">
    <property type="entry name" value="PHOSPHATIDYLINOSITOL KINASE"/>
    <property type="match status" value="1"/>
</dbReference>
<evidence type="ECO:0000256" key="7">
    <source>
        <dbReference type="ARBA" id="ARBA00022840"/>
    </source>
</evidence>
<keyword evidence="5" id="KW-0547">Nucleotide-binding</keyword>
<dbReference type="InterPro" id="IPR001263">
    <property type="entry name" value="PI3K_accessory_dom"/>
</dbReference>
<evidence type="ECO:0000259" key="9">
    <source>
        <dbReference type="PROSITE" id="PS51545"/>
    </source>
</evidence>
<dbReference type="PROSITE" id="PS50290">
    <property type="entry name" value="PI3_4_KINASE_3"/>
    <property type="match status" value="1"/>
</dbReference>
<evidence type="ECO:0000256" key="1">
    <source>
        <dbReference type="ARBA" id="ARBA00001686"/>
    </source>
</evidence>
<proteinExistence type="inferred from homology"/>
<dbReference type="GO" id="GO:0004430">
    <property type="term" value="F:1-phosphatidylinositol 4-kinase activity"/>
    <property type="evidence" value="ECO:0007669"/>
    <property type="project" value="UniProtKB-EC"/>
</dbReference>
<dbReference type="InterPro" id="IPR018936">
    <property type="entry name" value="PI3/4_kinase_CS"/>
</dbReference>
<name>A0A8H5BWY6_9AGAR</name>
<dbReference type="InterPro" id="IPR016024">
    <property type="entry name" value="ARM-type_fold"/>
</dbReference>
<dbReference type="Pfam" id="PF00454">
    <property type="entry name" value="PI3_PI4_kinase"/>
    <property type="match status" value="1"/>
</dbReference>
<accession>A0A8H5BWY6</accession>
<protein>
    <recommendedName>
        <fullName evidence="3">1-phosphatidylinositol 4-kinase</fullName>
        <ecNumber evidence="3">2.7.1.67</ecNumber>
    </recommendedName>
</protein>
<dbReference type="PROSITE" id="PS51545">
    <property type="entry name" value="PIK_HELICAL"/>
    <property type="match status" value="1"/>
</dbReference>
<dbReference type="FunFam" id="3.30.1010.10:FF:000014">
    <property type="entry name" value="Phosphatidylinositol 4-kinase STT4"/>
    <property type="match status" value="1"/>
</dbReference>
<dbReference type="Pfam" id="PF19274">
    <property type="entry name" value="PI4K_N"/>
    <property type="match status" value="2"/>
</dbReference>
<dbReference type="SUPFAM" id="SSF48371">
    <property type="entry name" value="ARM repeat"/>
    <property type="match status" value="2"/>
</dbReference>
<dbReference type="InterPro" id="IPR042236">
    <property type="entry name" value="PI3K_accessory_sf"/>
</dbReference>
<comment type="caution">
    <text evidence="10">The sequence shown here is derived from an EMBL/GenBank/DDBJ whole genome shotgun (WGS) entry which is preliminary data.</text>
</comment>
<reference evidence="10 11" key="1">
    <citation type="journal article" date="2020" name="ISME J.">
        <title>Uncovering the hidden diversity of litter-decomposition mechanisms in mushroom-forming fungi.</title>
        <authorList>
            <person name="Floudas D."/>
            <person name="Bentzer J."/>
            <person name="Ahren D."/>
            <person name="Johansson T."/>
            <person name="Persson P."/>
            <person name="Tunlid A."/>
        </authorList>
    </citation>
    <scope>NUCLEOTIDE SEQUENCE [LARGE SCALE GENOMIC DNA]</scope>
    <source>
        <strain evidence="10 11">CBS 101986</strain>
    </source>
</reference>
<evidence type="ECO:0000256" key="3">
    <source>
        <dbReference type="ARBA" id="ARBA00012169"/>
    </source>
</evidence>
<dbReference type="PROSITE" id="PS00915">
    <property type="entry name" value="PI3_4_KINASE_1"/>
    <property type="match status" value="1"/>
</dbReference>
<dbReference type="SMART" id="SM00145">
    <property type="entry name" value="PI3Ka"/>
    <property type="match status" value="1"/>
</dbReference>
<feature type="domain" description="PI3K/PI4K catalytic" evidence="8">
    <location>
        <begin position="1663"/>
        <end position="1927"/>
    </location>
</feature>
<dbReference type="InterPro" id="IPR000403">
    <property type="entry name" value="PI3/4_kinase_cat_dom"/>
</dbReference>
<dbReference type="EC" id="2.7.1.67" evidence="3"/>
<keyword evidence="6" id="KW-0418">Kinase</keyword>
<dbReference type="GO" id="GO:0046854">
    <property type="term" value="P:phosphatidylinositol phosphate biosynthetic process"/>
    <property type="evidence" value="ECO:0007669"/>
    <property type="project" value="InterPro"/>
</dbReference>
<dbReference type="GO" id="GO:0005737">
    <property type="term" value="C:cytoplasm"/>
    <property type="evidence" value="ECO:0007669"/>
    <property type="project" value="TreeGrafter"/>
</dbReference>
<comment type="catalytic activity">
    <reaction evidence="1">
        <text>a 1,2-diacyl-sn-glycero-3-phospho-(1D-myo-inositol) + ATP = a 1,2-diacyl-sn-glycero-3-phospho-(1D-myo-inositol 4-phosphate) + ADP + H(+)</text>
        <dbReference type="Rhea" id="RHEA:19877"/>
        <dbReference type="ChEBI" id="CHEBI:15378"/>
        <dbReference type="ChEBI" id="CHEBI:30616"/>
        <dbReference type="ChEBI" id="CHEBI:57880"/>
        <dbReference type="ChEBI" id="CHEBI:58178"/>
        <dbReference type="ChEBI" id="CHEBI:456216"/>
        <dbReference type="EC" id="2.7.1.67"/>
    </reaction>
</comment>
<keyword evidence="7" id="KW-0067">ATP-binding</keyword>
<dbReference type="Gene3D" id="1.25.40.70">
    <property type="entry name" value="Phosphatidylinositol 3-kinase, accessory domain (PIK)"/>
    <property type="match status" value="1"/>
</dbReference>
<evidence type="ECO:0000256" key="4">
    <source>
        <dbReference type="ARBA" id="ARBA00022679"/>
    </source>
</evidence>
<dbReference type="InterPro" id="IPR011009">
    <property type="entry name" value="Kinase-like_dom_sf"/>
</dbReference>